<sequence>MSSVEATWGADPLEYHGGFRALEYDPDARFRSSLAANGTVAWSLLKADAVESEGDFAKASIHATFPDIDWTFMQAVYGWAALQYQAWARGNITISGHEARIVLLYTDGVLEFWVDGKPYFGGDYYAY</sequence>
<dbReference type="Proteomes" id="UP001357485">
    <property type="component" value="Unassembled WGS sequence"/>
</dbReference>
<comment type="caution">
    <text evidence="1">The sequence shown here is derived from an EMBL/GenBank/DDBJ whole genome shotgun (WGS) entry which is preliminary data.</text>
</comment>
<organism evidence="1 2">
    <name type="scientific">Cryomyces antarcticus</name>
    <dbReference type="NCBI Taxonomy" id="329879"/>
    <lineage>
        <taxon>Eukaryota</taxon>
        <taxon>Fungi</taxon>
        <taxon>Dikarya</taxon>
        <taxon>Ascomycota</taxon>
        <taxon>Pezizomycotina</taxon>
        <taxon>Dothideomycetes</taxon>
        <taxon>Dothideomycetes incertae sedis</taxon>
        <taxon>Cryomyces</taxon>
    </lineage>
</organism>
<evidence type="ECO:0000313" key="1">
    <source>
        <dbReference type="EMBL" id="KAK5245997.1"/>
    </source>
</evidence>
<name>A0ABR0LVI7_9PEZI</name>
<feature type="non-terminal residue" evidence="1">
    <location>
        <position position="127"/>
    </location>
</feature>
<evidence type="ECO:0008006" key="3">
    <source>
        <dbReference type="Google" id="ProtNLM"/>
    </source>
</evidence>
<evidence type="ECO:0000313" key="2">
    <source>
        <dbReference type="Proteomes" id="UP001357485"/>
    </source>
</evidence>
<keyword evidence="2" id="KW-1185">Reference proteome</keyword>
<protein>
    <recommendedName>
        <fullName evidence="3">GH16 domain-containing protein</fullName>
    </recommendedName>
</protein>
<accession>A0ABR0LVI7</accession>
<proteinExistence type="predicted"/>
<gene>
    <name evidence="1" type="ORF">LTR16_007173</name>
</gene>
<reference evidence="1 2" key="1">
    <citation type="submission" date="2023-08" db="EMBL/GenBank/DDBJ databases">
        <title>Black Yeasts Isolated from many extreme environments.</title>
        <authorList>
            <person name="Coleine C."/>
            <person name="Stajich J.E."/>
            <person name="Selbmann L."/>
        </authorList>
    </citation>
    <scope>NUCLEOTIDE SEQUENCE [LARGE SCALE GENOMIC DNA]</scope>
    <source>
        <strain evidence="1 2">CCFEE 536</strain>
    </source>
</reference>
<dbReference type="EMBL" id="JAVRRA010009687">
    <property type="protein sequence ID" value="KAK5245997.1"/>
    <property type="molecule type" value="Genomic_DNA"/>
</dbReference>